<evidence type="ECO:0000256" key="6">
    <source>
        <dbReference type="ARBA" id="ARBA00023136"/>
    </source>
</evidence>
<dbReference type="PROSITE" id="PS50928">
    <property type="entry name" value="ABC_TM1"/>
    <property type="match status" value="1"/>
</dbReference>
<keyword evidence="3" id="KW-1003">Cell membrane</keyword>
<dbReference type="InterPro" id="IPR035906">
    <property type="entry name" value="MetI-like_sf"/>
</dbReference>
<evidence type="ECO:0000256" key="4">
    <source>
        <dbReference type="ARBA" id="ARBA00022692"/>
    </source>
</evidence>
<dbReference type="KEGG" id="ccel:CCDG5_1108"/>
<keyword evidence="5 7" id="KW-1133">Transmembrane helix</keyword>
<feature type="transmembrane region" description="Helical" evidence="7">
    <location>
        <begin position="248"/>
        <end position="266"/>
    </location>
</feature>
<evidence type="ECO:0000313" key="10">
    <source>
        <dbReference type="Proteomes" id="UP000032431"/>
    </source>
</evidence>
<evidence type="ECO:0000256" key="5">
    <source>
        <dbReference type="ARBA" id="ARBA00022989"/>
    </source>
</evidence>
<dbReference type="GO" id="GO:0005886">
    <property type="term" value="C:plasma membrane"/>
    <property type="evidence" value="ECO:0007669"/>
    <property type="project" value="UniProtKB-SubCell"/>
</dbReference>
<dbReference type="InterPro" id="IPR000515">
    <property type="entry name" value="MetI-like"/>
</dbReference>
<organism evidence="9 10">
    <name type="scientific">[Clostridium] cellulosi</name>
    <dbReference type="NCBI Taxonomy" id="29343"/>
    <lineage>
        <taxon>Bacteria</taxon>
        <taxon>Bacillati</taxon>
        <taxon>Bacillota</taxon>
        <taxon>Clostridia</taxon>
        <taxon>Eubacteriales</taxon>
        <taxon>Oscillospiraceae</taxon>
        <taxon>Oscillospiraceae incertae sedis</taxon>
    </lineage>
</organism>
<feature type="transmembrane region" description="Helical" evidence="7">
    <location>
        <begin position="12"/>
        <end position="35"/>
    </location>
</feature>
<comment type="subcellular location">
    <subcellularLocation>
        <location evidence="1 7">Cell membrane</location>
        <topology evidence="1 7">Multi-pass membrane protein</topology>
    </subcellularLocation>
</comment>
<feature type="transmembrane region" description="Helical" evidence="7">
    <location>
        <begin position="146"/>
        <end position="163"/>
    </location>
</feature>
<evidence type="ECO:0000256" key="1">
    <source>
        <dbReference type="ARBA" id="ARBA00004651"/>
    </source>
</evidence>
<dbReference type="CDD" id="cd06261">
    <property type="entry name" value="TM_PBP2"/>
    <property type="match status" value="1"/>
</dbReference>
<proteinExistence type="inferred from homology"/>
<dbReference type="EMBL" id="LM995447">
    <property type="protein sequence ID" value="CDZ24225.1"/>
    <property type="molecule type" value="Genomic_DNA"/>
</dbReference>
<feature type="transmembrane region" description="Helical" evidence="7">
    <location>
        <begin position="113"/>
        <end position="134"/>
    </location>
</feature>
<dbReference type="GO" id="GO:0055085">
    <property type="term" value="P:transmembrane transport"/>
    <property type="evidence" value="ECO:0007669"/>
    <property type="project" value="InterPro"/>
</dbReference>
<feature type="domain" description="ABC transmembrane type-1" evidence="8">
    <location>
        <begin position="78"/>
        <end position="267"/>
    </location>
</feature>
<feature type="transmembrane region" description="Helical" evidence="7">
    <location>
        <begin position="82"/>
        <end position="106"/>
    </location>
</feature>
<dbReference type="PANTHER" id="PTHR43744">
    <property type="entry name" value="ABC TRANSPORTER PERMEASE PROTEIN MG189-RELATED-RELATED"/>
    <property type="match status" value="1"/>
</dbReference>
<evidence type="ECO:0000313" key="9">
    <source>
        <dbReference type="EMBL" id="CDZ24225.1"/>
    </source>
</evidence>
<dbReference type="PANTHER" id="PTHR43744:SF2">
    <property type="entry name" value="ARABINOOLIGOSACCHARIDES TRANSPORT SYSTEM PERMEASE PROTEIN ARAQ"/>
    <property type="match status" value="1"/>
</dbReference>
<keyword evidence="2 7" id="KW-0813">Transport</keyword>
<keyword evidence="10" id="KW-1185">Reference proteome</keyword>
<dbReference type="OrthoDB" id="9771544at2"/>
<feature type="transmembrane region" description="Helical" evidence="7">
    <location>
        <begin position="200"/>
        <end position="221"/>
    </location>
</feature>
<keyword evidence="6 7" id="KW-0472">Membrane</keyword>
<protein>
    <submittedName>
        <fullName evidence="9">L-arabinose transport system permease protein AraQ</fullName>
    </submittedName>
</protein>
<dbReference type="PATRIC" id="fig|29343.3.peg.1167"/>
<accession>A0A078KSS1</accession>
<evidence type="ECO:0000256" key="3">
    <source>
        <dbReference type="ARBA" id="ARBA00022475"/>
    </source>
</evidence>
<dbReference type="Proteomes" id="UP000032431">
    <property type="component" value="Chromosome I"/>
</dbReference>
<evidence type="ECO:0000256" key="2">
    <source>
        <dbReference type="ARBA" id="ARBA00022448"/>
    </source>
</evidence>
<keyword evidence="4 7" id="KW-0812">Transmembrane</keyword>
<dbReference type="Gene3D" id="1.10.3720.10">
    <property type="entry name" value="MetI-like"/>
    <property type="match status" value="1"/>
</dbReference>
<dbReference type="AlphaFoldDB" id="A0A078KSS1"/>
<evidence type="ECO:0000256" key="7">
    <source>
        <dbReference type="RuleBase" id="RU363032"/>
    </source>
</evidence>
<dbReference type="HOGENOM" id="CLU_016047_1_1_9"/>
<name>A0A078KSS1_9FIRM</name>
<comment type="similarity">
    <text evidence="7">Belongs to the binding-protein-dependent transport system permease family.</text>
</comment>
<sequence>MVTDKKRNLAAKILIFIILSIFSIFCVAPFFFLLVSSFKPGSEMIRNGISLNPHFELWNLNNYKLLYTARDGIYLYWYRNSLIITLLYTVLSLFFTSMVGYGLAVYDFKGKRLIFIIVLIVMMVPVEILILPLYKLSISLKLIDKYLGAILPSLVSPFAVFFFRQYAVGLPKDFIDAGRIDGCSEIGIYFRIMMPLMKPAFGAMTILQAMTSWNSFVWPLIVLRSDNMLTLPIGLQALITPYGNNYDLLLAGAVMSVVPIVILFLFNQKSFISGLTIGGVKG</sequence>
<dbReference type="SUPFAM" id="SSF161098">
    <property type="entry name" value="MetI-like"/>
    <property type="match status" value="1"/>
</dbReference>
<gene>
    <name evidence="9" type="primary">araQ1</name>
    <name evidence="9" type="ORF">CCDG5_1108</name>
</gene>
<dbReference type="Pfam" id="PF00528">
    <property type="entry name" value="BPD_transp_1"/>
    <property type="match status" value="1"/>
</dbReference>
<evidence type="ECO:0000259" key="8">
    <source>
        <dbReference type="PROSITE" id="PS50928"/>
    </source>
</evidence>
<reference evidence="10" key="1">
    <citation type="submission" date="2014-07" db="EMBL/GenBank/DDBJ databases">
        <authorList>
            <person name="Wibberg D."/>
        </authorList>
    </citation>
    <scope>NUCLEOTIDE SEQUENCE [LARGE SCALE GENOMIC DNA]</scope>
    <source>
        <strain evidence="10">DG5</strain>
    </source>
</reference>
<dbReference type="STRING" id="29343.CCDG5_1108"/>